<keyword evidence="2" id="KW-1185">Reference proteome</keyword>
<reference evidence="2" key="1">
    <citation type="submission" date="2016-09" db="EMBL/GenBank/DDBJ databases">
        <authorList>
            <person name="Varghese N."/>
            <person name="Submissions S."/>
        </authorList>
    </citation>
    <scope>NUCLEOTIDE SEQUENCE [LARGE SCALE GENOMIC DNA]</scope>
    <source>
        <strain evidence="2">25nlg</strain>
    </source>
</reference>
<gene>
    <name evidence="1" type="ORF">SAMN05421737_109112</name>
</gene>
<dbReference type="Proteomes" id="UP000242662">
    <property type="component" value="Unassembled WGS sequence"/>
</dbReference>
<dbReference type="AlphaFoldDB" id="A0A1G6M743"/>
<dbReference type="EMBL" id="FMYM01000009">
    <property type="protein sequence ID" value="SDC51319.1"/>
    <property type="molecule type" value="Genomic_DNA"/>
</dbReference>
<accession>A0A1G6M743</accession>
<evidence type="ECO:0000313" key="2">
    <source>
        <dbReference type="Proteomes" id="UP000242662"/>
    </source>
</evidence>
<name>A0A1G6M743_9BACI</name>
<sequence>METHATFVLETLASILHKKFDVQHHGCVSLKGRCNE</sequence>
<protein>
    <submittedName>
        <fullName evidence="1">Uncharacterized protein</fullName>
    </submittedName>
</protein>
<dbReference type="STRING" id="1464122.SAMN05421737_109112"/>
<proteinExistence type="predicted"/>
<evidence type="ECO:0000313" key="1">
    <source>
        <dbReference type="EMBL" id="SDC51319.1"/>
    </source>
</evidence>
<organism evidence="1 2">
    <name type="scientific">Shouchella lonarensis</name>
    <dbReference type="NCBI Taxonomy" id="1464122"/>
    <lineage>
        <taxon>Bacteria</taxon>
        <taxon>Bacillati</taxon>
        <taxon>Bacillota</taxon>
        <taxon>Bacilli</taxon>
        <taxon>Bacillales</taxon>
        <taxon>Bacillaceae</taxon>
        <taxon>Shouchella</taxon>
    </lineage>
</organism>